<feature type="transmembrane region" description="Helical" evidence="7">
    <location>
        <begin position="340"/>
        <end position="361"/>
    </location>
</feature>
<dbReference type="GO" id="GO:0022857">
    <property type="term" value="F:transmembrane transporter activity"/>
    <property type="evidence" value="ECO:0007669"/>
    <property type="project" value="TreeGrafter"/>
</dbReference>
<comment type="caution">
    <text evidence="10">The sequence shown here is derived from an EMBL/GenBank/DDBJ whole genome shotgun (WGS) entry which is preliminary data.</text>
</comment>
<keyword evidence="11" id="KW-1185">Reference proteome</keyword>
<gene>
    <name evidence="10" type="primary">yknZ</name>
    <name evidence="10" type="ORF">MBCUR_16160</name>
</gene>
<dbReference type="Proteomes" id="UP000077245">
    <property type="component" value="Unassembled WGS sequence"/>
</dbReference>
<evidence type="ECO:0000256" key="2">
    <source>
        <dbReference type="ARBA" id="ARBA00022475"/>
    </source>
</evidence>
<proteinExistence type="inferred from homology"/>
<organism evidence="10 11">
    <name type="scientific">Methanobrevibacter curvatus</name>
    <dbReference type="NCBI Taxonomy" id="49547"/>
    <lineage>
        <taxon>Archaea</taxon>
        <taxon>Methanobacteriati</taxon>
        <taxon>Methanobacteriota</taxon>
        <taxon>Methanomada group</taxon>
        <taxon>Methanobacteria</taxon>
        <taxon>Methanobacteriales</taxon>
        <taxon>Methanobacteriaceae</taxon>
        <taxon>Methanobrevibacter</taxon>
    </lineage>
</organism>
<dbReference type="InterPro" id="IPR050250">
    <property type="entry name" value="Macrolide_Exporter_MacB"/>
</dbReference>
<evidence type="ECO:0000256" key="4">
    <source>
        <dbReference type="ARBA" id="ARBA00022989"/>
    </source>
</evidence>
<dbReference type="InterPro" id="IPR003838">
    <property type="entry name" value="ABC3_permease_C"/>
</dbReference>
<keyword evidence="2" id="KW-1003">Cell membrane</keyword>
<dbReference type="AlphaFoldDB" id="A0A165ZNK1"/>
<dbReference type="InterPro" id="IPR025857">
    <property type="entry name" value="MacB_PCD"/>
</dbReference>
<feature type="transmembrane region" description="Helical" evidence="7">
    <location>
        <begin position="20"/>
        <end position="42"/>
    </location>
</feature>
<dbReference type="GO" id="GO:0005886">
    <property type="term" value="C:plasma membrane"/>
    <property type="evidence" value="ECO:0007669"/>
    <property type="project" value="UniProtKB-SubCell"/>
</dbReference>
<feature type="domain" description="ABC3 transporter permease C-terminal" evidence="8">
    <location>
        <begin position="253"/>
        <end position="368"/>
    </location>
</feature>
<dbReference type="EMBL" id="LWMV01000200">
    <property type="protein sequence ID" value="KZX10951.1"/>
    <property type="molecule type" value="Genomic_DNA"/>
</dbReference>
<keyword evidence="5 7" id="KW-0472">Membrane</keyword>
<protein>
    <submittedName>
        <fullName evidence="10">Putative ABC transporter permease YknZ</fullName>
    </submittedName>
</protein>
<feature type="transmembrane region" description="Helical" evidence="7">
    <location>
        <begin position="251"/>
        <end position="274"/>
    </location>
</feature>
<keyword evidence="3 7" id="KW-0812">Transmembrane</keyword>
<dbReference type="RefSeq" id="WP_067092393.1">
    <property type="nucleotide sequence ID" value="NZ_LWMV01000200.1"/>
</dbReference>
<dbReference type="PATRIC" id="fig|49547.3.peg.1724"/>
<comment type="subcellular location">
    <subcellularLocation>
        <location evidence="1">Cell membrane</location>
        <topology evidence="1">Multi-pass membrane protein</topology>
    </subcellularLocation>
</comment>
<reference evidence="10 11" key="1">
    <citation type="submission" date="2016-04" db="EMBL/GenBank/DDBJ databases">
        <title>Genome sequence of Methanobrevibacter curvatus DSM 11111.</title>
        <authorList>
            <person name="Poehlein A."/>
            <person name="Seedorf H."/>
            <person name="Daniel R."/>
        </authorList>
    </citation>
    <scope>NUCLEOTIDE SEQUENCE [LARGE SCALE GENOMIC DNA]</scope>
    <source>
        <strain evidence="10 11">DSM 11111</strain>
    </source>
</reference>
<dbReference type="Pfam" id="PF12704">
    <property type="entry name" value="MacB_PCD"/>
    <property type="match status" value="1"/>
</dbReference>
<dbReference type="OrthoDB" id="11469at2157"/>
<keyword evidence="4 7" id="KW-1133">Transmembrane helix</keyword>
<evidence type="ECO:0000313" key="11">
    <source>
        <dbReference type="Proteomes" id="UP000077245"/>
    </source>
</evidence>
<name>A0A165ZNK1_9EURY</name>
<evidence type="ECO:0000256" key="1">
    <source>
        <dbReference type="ARBA" id="ARBA00004651"/>
    </source>
</evidence>
<evidence type="ECO:0000256" key="7">
    <source>
        <dbReference type="SAM" id="Phobius"/>
    </source>
</evidence>
<evidence type="ECO:0000313" key="10">
    <source>
        <dbReference type="EMBL" id="KZX10951.1"/>
    </source>
</evidence>
<accession>A0A165ZNK1</accession>
<evidence type="ECO:0000256" key="6">
    <source>
        <dbReference type="ARBA" id="ARBA00038076"/>
    </source>
</evidence>
<evidence type="ECO:0000256" key="3">
    <source>
        <dbReference type="ARBA" id="ARBA00022692"/>
    </source>
</evidence>
<evidence type="ECO:0000259" key="8">
    <source>
        <dbReference type="Pfam" id="PF02687"/>
    </source>
</evidence>
<comment type="similarity">
    <text evidence="6">Belongs to the ABC-4 integral membrane protein family.</text>
</comment>
<dbReference type="STRING" id="49547.MBCUR_16160"/>
<evidence type="ECO:0000259" key="9">
    <source>
        <dbReference type="Pfam" id="PF12704"/>
    </source>
</evidence>
<evidence type="ECO:0000256" key="5">
    <source>
        <dbReference type="ARBA" id="ARBA00023136"/>
    </source>
</evidence>
<dbReference type="PANTHER" id="PTHR30572">
    <property type="entry name" value="MEMBRANE COMPONENT OF TRANSPORTER-RELATED"/>
    <property type="match status" value="1"/>
</dbReference>
<dbReference type="Pfam" id="PF02687">
    <property type="entry name" value="FtsX"/>
    <property type="match status" value="1"/>
</dbReference>
<sequence length="375" mass="40497">MSFLGLIFKNPFRNKARAALAIIGIGIGIATIVALGGMTTGLTQSLDETLHQGGADFTILSSEDDAQGTPYGTKNLNDTWLDKIRSMDGVKKVEAIYLVTLPIDDDLGMVIGLEPNNTFDTGSLDTEIIEGGFLASDHQAVIGKLISEESNLTVGDKIKLADEEFEVVGISESGDPSYNSAVMAPISDLQDIMDQKGQISMIYVYAENNASVDTITKKINDSYGEELTTVTSVSDLKQMAEMLNMLDVFKWGISLLAIVIGGIGIINTMIMSVYERTREIGVLRAVGWRKSRILTMILGESLVLTMSSAFIGTVIIVAILEILSWLGYLSVFSPIFTWDVIAQGFAVAIGVGLIGGIYPAYRASKLPPIEALRYE</sequence>
<dbReference type="PANTHER" id="PTHR30572:SF4">
    <property type="entry name" value="ABC TRANSPORTER PERMEASE YTRF"/>
    <property type="match status" value="1"/>
</dbReference>
<feature type="domain" description="MacB-like periplasmic core" evidence="9">
    <location>
        <begin position="19"/>
        <end position="220"/>
    </location>
</feature>
<feature type="transmembrane region" description="Helical" evidence="7">
    <location>
        <begin position="294"/>
        <end position="320"/>
    </location>
</feature>